<protein>
    <submittedName>
        <fullName evidence="1">Uncharacterized protein</fullName>
    </submittedName>
</protein>
<reference evidence="1 2" key="1">
    <citation type="submission" date="2018-07" db="EMBL/GenBank/DDBJ databases">
        <authorList>
            <person name="Ye Y."/>
        </authorList>
    </citation>
    <scope>NUCLEOTIDE SEQUENCE [LARGE SCALE GENOMIC DNA]</scope>
    <source>
        <strain evidence="2">H14(2018)</strain>
    </source>
</reference>
<evidence type="ECO:0000313" key="1">
    <source>
        <dbReference type="EMBL" id="AXH92095.1"/>
    </source>
</evidence>
<organism evidence="1 2">
    <name type="scientific">Micromonospora aurantiaca</name>
    <name type="common">nom. illeg.</name>
    <dbReference type="NCBI Taxonomy" id="47850"/>
    <lineage>
        <taxon>Bacteria</taxon>
        <taxon>Bacillati</taxon>
        <taxon>Actinomycetota</taxon>
        <taxon>Actinomycetes</taxon>
        <taxon>Micromonosporales</taxon>
        <taxon>Micromonosporaceae</taxon>
        <taxon>Micromonospora</taxon>
    </lineage>
</organism>
<reference evidence="1 2" key="2">
    <citation type="submission" date="2018-08" db="EMBL/GenBank/DDBJ databases">
        <title>Streptomyces kandeliansis sp. nov., an endophytic bacterium isolated from mangrove plant.</title>
        <authorList>
            <person name="Wang R."/>
        </authorList>
    </citation>
    <scope>NUCLEOTIDE SEQUENCE [LARGE SCALE GENOMIC DNA]</scope>
    <source>
        <strain evidence="2">H14(2018)</strain>
    </source>
</reference>
<dbReference type="RefSeq" id="WP_091328753.1">
    <property type="nucleotide sequence ID" value="NZ_CBDRIQ010000025.1"/>
</dbReference>
<dbReference type="EMBL" id="CP031263">
    <property type="protein sequence ID" value="AXH92095.1"/>
    <property type="molecule type" value="Genomic_DNA"/>
</dbReference>
<gene>
    <name evidence="1" type="ORF">DVH21_20435</name>
</gene>
<dbReference type="Proteomes" id="UP000253958">
    <property type="component" value="Chromosome"/>
</dbReference>
<evidence type="ECO:0000313" key="2">
    <source>
        <dbReference type="Proteomes" id="UP000253958"/>
    </source>
</evidence>
<sequence length="215" mass="24026">MTGSARLGRCARHLLAGVRTSERDQQDLLAAADRLKTRLVRLLYAHPAARTRLAGVRHHLLDVEVVPAPARSWFRTSRRHAGTARIRLYDYDSDLLLEFFLDLPSGRLTAVTGRARARPPLTRSERAEALGLLRAAGRLGPLAEASRWVVVPRISRAAIGAGHPRRGHRLYTFFFWSATDRPVRLGQASVDLSAREVVGVREAESVGRWEIRPYA</sequence>
<dbReference type="AlphaFoldDB" id="A0A1C6SJ48"/>
<proteinExistence type="predicted"/>
<accession>A0A1C6SJ48</accession>
<name>A0A1C6SJ48_9ACTN</name>